<dbReference type="AlphaFoldDB" id="A0A317DE82"/>
<proteinExistence type="predicted"/>
<dbReference type="EMBL" id="QGKR01000098">
    <property type="protein sequence ID" value="PWR12602.1"/>
    <property type="molecule type" value="Genomic_DNA"/>
</dbReference>
<keyword evidence="2" id="KW-1185">Reference proteome</keyword>
<dbReference type="Proteomes" id="UP000245410">
    <property type="component" value="Unassembled WGS sequence"/>
</dbReference>
<accession>A0A317DE82</accession>
<organism evidence="1 2">
    <name type="scientific">Micromonospora acroterricola</name>
    <dbReference type="NCBI Taxonomy" id="2202421"/>
    <lineage>
        <taxon>Bacteria</taxon>
        <taxon>Bacillati</taxon>
        <taxon>Actinomycetota</taxon>
        <taxon>Actinomycetes</taxon>
        <taxon>Micromonosporales</taxon>
        <taxon>Micromonosporaceae</taxon>
        <taxon>Micromonospora</taxon>
    </lineage>
</organism>
<comment type="caution">
    <text evidence="1">The sequence shown here is derived from an EMBL/GenBank/DDBJ whole genome shotgun (WGS) entry which is preliminary data.</text>
</comment>
<evidence type="ECO:0000313" key="1">
    <source>
        <dbReference type="EMBL" id="PWR12602.1"/>
    </source>
</evidence>
<name>A0A317DE82_9ACTN</name>
<gene>
    <name evidence="1" type="ORF">DKT68_02900</name>
</gene>
<evidence type="ECO:0000313" key="2">
    <source>
        <dbReference type="Proteomes" id="UP000245410"/>
    </source>
</evidence>
<protein>
    <submittedName>
        <fullName evidence="1">Uncharacterized protein</fullName>
    </submittedName>
</protein>
<sequence>MFHGVLVGIGEKAHAWAAPCPVGGCGNSTGLVDAGCRSVLDQMIEQANQGPLRGLDLRRLEVGERRLGSGREWRRC</sequence>
<reference evidence="1 2" key="1">
    <citation type="submission" date="2018-05" db="EMBL/GenBank/DDBJ databases">
        <title>Micromonospora atacamensis sp. nov., a novel actinobacteria isolated from high altitude Atacama Desert soil.</title>
        <authorList>
            <person name="Carro L."/>
            <person name="Golinska P."/>
            <person name="Klenk H.-P."/>
            <person name="Goodfellow M."/>
        </authorList>
    </citation>
    <scope>NUCLEOTIDE SEQUENCE [LARGE SCALE GENOMIC DNA]</scope>
    <source>
        <strain evidence="1 2">5R2A7</strain>
    </source>
</reference>